<name>A0A939MJY9_9BRAD</name>
<dbReference type="Pfam" id="PF18306">
    <property type="entry name" value="LDcluster4"/>
    <property type="match status" value="1"/>
</dbReference>
<evidence type="ECO:0000313" key="1">
    <source>
        <dbReference type="EMBL" id="MBO1869090.1"/>
    </source>
</evidence>
<proteinExistence type="predicted"/>
<evidence type="ECO:0000313" key="2">
    <source>
        <dbReference type="EMBL" id="UEM18298.1"/>
    </source>
</evidence>
<dbReference type="GO" id="GO:0005829">
    <property type="term" value="C:cytosol"/>
    <property type="evidence" value="ECO:0007669"/>
    <property type="project" value="TreeGrafter"/>
</dbReference>
<dbReference type="PANTHER" id="PTHR43393">
    <property type="entry name" value="CYTOKININ RIBOSIDE 5'-MONOPHOSPHATE PHOSPHORIBOHYDROLASE"/>
    <property type="match status" value="1"/>
</dbReference>
<dbReference type="AlphaFoldDB" id="A0A939MJY9"/>
<reference evidence="1" key="1">
    <citation type="submission" date="2021-03" db="EMBL/GenBank/DDBJ databases">
        <title>Whole Genome Sequence of Bradyrhizobium sp. Strain 144S4.</title>
        <authorList>
            <person name="Bromfield E.S.P."/>
            <person name="Cloutier S."/>
        </authorList>
    </citation>
    <scope>NUCLEOTIDE SEQUENCE [LARGE SCALE GENOMIC DNA]</scope>
    <source>
        <strain evidence="1">144S4</strain>
    </source>
</reference>
<dbReference type="Gene3D" id="3.40.50.450">
    <property type="match status" value="1"/>
</dbReference>
<dbReference type="KEGG" id="bban:J4G43_054990"/>
<dbReference type="Proteomes" id="UP000664702">
    <property type="component" value="Plasmid pBb144S4c"/>
</dbReference>
<protein>
    <recommendedName>
        <fullName evidence="4">Rossmann fold nucleotide-binding protein</fullName>
    </recommendedName>
</protein>
<dbReference type="EMBL" id="JAGEMI010000003">
    <property type="protein sequence ID" value="MBO1869090.1"/>
    <property type="molecule type" value="Genomic_DNA"/>
</dbReference>
<evidence type="ECO:0000313" key="3">
    <source>
        <dbReference type="Proteomes" id="UP000664702"/>
    </source>
</evidence>
<dbReference type="SUPFAM" id="SSF102405">
    <property type="entry name" value="MCP/YpsA-like"/>
    <property type="match status" value="1"/>
</dbReference>
<dbReference type="RefSeq" id="WP_049807846.1">
    <property type="nucleotide sequence ID" value="NZ_CP086139.1"/>
</dbReference>
<dbReference type="EMBL" id="CP086139">
    <property type="protein sequence ID" value="UEM18298.1"/>
    <property type="molecule type" value="Genomic_DNA"/>
</dbReference>
<geneLocation type="plasmid" evidence="2 3">
    <name>pBb144S4c</name>
</geneLocation>
<gene>
    <name evidence="2" type="ORF">J4G43_054990</name>
    <name evidence="1" type="ORF">J4G43_52710</name>
</gene>
<dbReference type="InterPro" id="IPR052341">
    <property type="entry name" value="LOG_family_nucleotidases"/>
</dbReference>
<dbReference type="PANTHER" id="PTHR43393:SF3">
    <property type="entry name" value="LYSINE DECARBOXYLASE-LIKE PROTEIN"/>
    <property type="match status" value="1"/>
</dbReference>
<keyword evidence="2" id="KW-0614">Plasmid</keyword>
<sequence>MLPTMLQRLYAASDLLDGFNPFDELGFTLTRDFEVFRQFVSDGGPVPSALETRLSQARHDATIADALKRFLKDVGRPLVGFMGGHAAKRNSPAFADIAKLAWSVAQDGYLIVTGGGPGVMEAAHVGVAFSRNGMDDLERALANLAATPDYGDLDDLFENDGSLKKSKRKDVMAARDWLAAALDVRSAAPSTLPLSLAIPTWLYGAEPTMPFATHYAKYYQNSLREEALVNNSRAGIIYGRGGGGTLREIFQDVERNYYAKDAENFTPMIFFDRGGYWLRSAVYERGKVTSYGLKLDETVPEILKFGICSRLSPDEAALRPFLDKLTFTDDVSVIKDVLAKHSGVAKRNMSFALAGESFRIPTLRMNRA</sequence>
<reference evidence="2 3" key="2">
    <citation type="journal article" date="2022" name="Int. J. Syst. Evol. Microbiol.">
        <title>Strains of Bradyrhizobium barranii sp. nov. associated with legumes native to Canada are symbionts of soybeans and belong to different subspecies (subsp. barranii subsp. nov. and subsp. apii subsp. nov.) and symbiovars (sv. glycinearum and sv. septentrionale).</title>
        <authorList>
            <person name="Bromfield E.S.P."/>
            <person name="Cloutier S."/>
            <person name="Wasai-Hara S."/>
            <person name="Minamisawa K."/>
        </authorList>
    </citation>
    <scope>NUCLEOTIDE SEQUENCE [LARGE SCALE GENOMIC DNA]</scope>
    <source>
        <strain evidence="3">144S4</strain>
        <plasmid evidence="2 3">pBb144S4c</plasmid>
    </source>
</reference>
<accession>A0A939MJY9</accession>
<evidence type="ECO:0008006" key="4">
    <source>
        <dbReference type="Google" id="ProtNLM"/>
    </source>
</evidence>
<dbReference type="InterPro" id="IPR041164">
    <property type="entry name" value="LDcluster4"/>
</dbReference>
<organism evidence="1">
    <name type="scientific">Bradyrhizobium barranii subsp. barranii</name>
    <dbReference type="NCBI Taxonomy" id="2823807"/>
    <lineage>
        <taxon>Bacteria</taxon>
        <taxon>Pseudomonadati</taxon>
        <taxon>Pseudomonadota</taxon>
        <taxon>Alphaproteobacteria</taxon>
        <taxon>Hyphomicrobiales</taxon>
        <taxon>Nitrobacteraceae</taxon>
        <taxon>Bradyrhizobium</taxon>
        <taxon>Bradyrhizobium barranii</taxon>
    </lineage>
</organism>